<dbReference type="SMART" id="SM01264">
    <property type="entry name" value="M16C_associated"/>
    <property type="match status" value="1"/>
</dbReference>
<evidence type="ECO:0000259" key="4">
    <source>
        <dbReference type="SMART" id="SM01264"/>
    </source>
</evidence>
<dbReference type="InterPro" id="IPR011765">
    <property type="entry name" value="Pept_M16_N"/>
</dbReference>
<dbReference type="Pfam" id="PF05193">
    <property type="entry name" value="Peptidase_M16_C"/>
    <property type="match status" value="1"/>
</dbReference>
<dbReference type="InterPro" id="IPR011249">
    <property type="entry name" value="Metalloenz_LuxS/M16"/>
</dbReference>
<evidence type="ECO:0000256" key="2">
    <source>
        <dbReference type="ARBA" id="ARBA00007261"/>
    </source>
</evidence>
<dbReference type="PROSITE" id="PS00143">
    <property type="entry name" value="INSULINASE"/>
    <property type="match status" value="1"/>
</dbReference>
<dbReference type="Pfam" id="PF22516">
    <property type="entry name" value="PreP_C"/>
    <property type="match status" value="1"/>
</dbReference>
<dbReference type="SUPFAM" id="SSF63411">
    <property type="entry name" value="LuxS/MPP-like metallohydrolase"/>
    <property type="match status" value="4"/>
</dbReference>
<dbReference type="GO" id="GO:0046872">
    <property type="term" value="F:metal ion binding"/>
    <property type="evidence" value="ECO:0007669"/>
    <property type="project" value="InterPro"/>
</dbReference>
<dbReference type="PANTHER" id="PTHR43016:SF13">
    <property type="entry name" value="PRESEQUENCE PROTEASE, MITOCHONDRIAL"/>
    <property type="match status" value="1"/>
</dbReference>
<dbReference type="AlphaFoldDB" id="A0A0R2TB11"/>
<proteinExistence type="inferred from homology"/>
<dbReference type="Pfam" id="PF00675">
    <property type="entry name" value="Peptidase_M16"/>
    <property type="match status" value="1"/>
</dbReference>
<dbReference type="GO" id="GO:0006508">
    <property type="term" value="P:proteolysis"/>
    <property type="evidence" value="ECO:0007669"/>
    <property type="project" value="InterPro"/>
</dbReference>
<dbReference type="Gene3D" id="3.30.830.10">
    <property type="entry name" value="Metalloenzyme, LuxS/M16 peptidase-like"/>
    <property type="match status" value="4"/>
</dbReference>
<dbReference type="FunFam" id="3.30.830.10:FF:000011">
    <property type="entry name" value="Presequence protease, mitochondrial"/>
    <property type="match status" value="1"/>
</dbReference>
<evidence type="ECO:0000313" key="6">
    <source>
        <dbReference type="Proteomes" id="UP000051242"/>
    </source>
</evidence>
<comment type="cofactor">
    <cofactor evidence="1">
        <name>Zn(2+)</name>
        <dbReference type="ChEBI" id="CHEBI:29105"/>
    </cofactor>
</comment>
<accession>A0A0R2TB11</accession>
<evidence type="ECO:0000256" key="1">
    <source>
        <dbReference type="ARBA" id="ARBA00001947"/>
    </source>
</evidence>
<organism evidence="5 6">
    <name type="scientific">OM182 bacterium BACL3 MAG-120619-bin3</name>
    <dbReference type="NCBI Taxonomy" id="1655593"/>
    <lineage>
        <taxon>Bacteria</taxon>
        <taxon>Pseudomonadati</taxon>
        <taxon>Pseudomonadota</taxon>
        <taxon>Gammaproteobacteria</taxon>
        <taxon>OMG group</taxon>
        <taxon>OM182 clade</taxon>
    </lineage>
</organism>
<dbReference type="PANTHER" id="PTHR43016">
    <property type="entry name" value="PRESEQUENCE PROTEASE"/>
    <property type="match status" value="1"/>
</dbReference>
<dbReference type="InterPro" id="IPR013578">
    <property type="entry name" value="Peptidase_M16C_assoc"/>
</dbReference>
<dbReference type="Proteomes" id="UP000051242">
    <property type="component" value="Unassembled WGS sequence"/>
</dbReference>
<dbReference type="InterPro" id="IPR007863">
    <property type="entry name" value="Peptidase_M16_C"/>
</dbReference>
<protein>
    <submittedName>
        <fullName evidence="5">Peptidase M16</fullName>
    </submittedName>
</protein>
<dbReference type="GO" id="GO:0004222">
    <property type="term" value="F:metalloendopeptidase activity"/>
    <property type="evidence" value="ECO:0007669"/>
    <property type="project" value="InterPro"/>
</dbReference>
<reference evidence="5 6" key="1">
    <citation type="submission" date="2015-10" db="EMBL/GenBank/DDBJ databases">
        <title>Metagenome-Assembled Genomes uncover a global brackish microbiome.</title>
        <authorList>
            <person name="Hugerth L.W."/>
            <person name="Larsson J."/>
            <person name="Alneberg J."/>
            <person name="Lindh M.V."/>
            <person name="Legrand C."/>
            <person name="Pinhassi J."/>
            <person name="Andersson A.F."/>
        </authorList>
    </citation>
    <scope>NUCLEOTIDE SEQUENCE [LARGE SCALE GENOMIC DNA]</scope>
    <source>
        <strain evidence="5">BACL22 MAG-120619-bin3</strain>
    </source>
</reference>
<comment type="caution">
    <text evidence="5">The sequence shown here is derived from an EMBL/GenBank/DDBJ whole genome shotgun (WGS) entry which is preliminary data.</text>
</comment>
<feature type="domain" description="Peptidase M16C associated" evidence="4">
    <location>
        <begin position="479"/>
        <end position="727"/>
    </location>
</feature>
<name>A0A0R2TB11_9GAMM</name>
<dbReference type="EMBL" id="LICD01000002">
    <property type="protein sequence ID" value="KRO84481.1"/>
    <property type="molecule type" value="Genomic_DNA"/>
</dbReference>
<dbReference type="InterPro" id="IPR001431">
    <property type="entry name" value="Pept_M16_Zn_BS"/>
</dbReference>
<dbReference type="InterPro" id="IPR055130">
    <property type="entry name" value="PreP_C"/>
</dbReference>
<dbReference type="Pfam" id="PF08367">
    <property type="entry name" value="M16C_assoc"/>
    <property type="match status" value="1"/>
</dbReference>
<sequence length="988" mass="109349">MNKPTQPPLDGSTEVTPTGAAHSAFDWLRSERIDSLNLTMEHYVHRVTGAAHYHLASSNDENVFLVGFRTVPSDSKGVAHILEHTALCGSEKYPVRDPFFMMIRRSLNTFMNAFTSSDWTAYPFASKNRKDFNNLLEVYLDAAFFSRLDELDFAQEGHRLEFAKLDDPTTDLQYKGVVYNEMKGAMSSTNSVLWQTLSKHLFPTTTYHYNSGGEPEDIPSLSYEELTAFYRSHYHPSNAVFMTFGNISAHEHQERIESLALHRFELLDEKIEILDEVRYSAPIRVEETFAAEPQEAPQGHVVLGWLLGKSSNSEELFKAELLTAVLMDNSGSPLLAALETSELGSSPSPMCGLEDSNREMSFMAGLEGCEPEASDAVEALIIGTLERIVEEGIDQEHVLAALHQLELSHREIAGDSYPYGLQLILAGLSSAMHRGDPIELMDIDPVLETLREEVMSPDFIPNLIQTLLLDNKHRLTLTLTPDFELAERKETAEREKLAAIKDALSPKQIDAIVARSIALEARQSAEDDPSILPKVGKEDVPATISEPQPTVRVLATGDPLSYYGQGTNGLAYQQVVYALPSLPQELLEILPLYTSCVTELGVGARDYAQTQAWQAQICGGINCFSSIKSHQDDEQQVQGTLTFSSKCLRANSQALSELLAETIEGVRFDEEQRIAELIEQITTRKLSSITGSGHSLAMSAASSGWSPTAQMNHQYAGLAGLIRLKKIRESLKNTQERAALLRRFKTLHELVTSADRQFLLIGEPECEELLSAPVAQAWATKSNESALHEFTLEPIRQSVAQAWTTSTQVNFCAQAYPTVPANHKDHPTLQVLAGFLRNGYLHSAIREKGGAYGGGASQDGSSASFRFYSYRDPRLEETLTDFAKSIDWLLNTEHADNQLEEAVLGVIAAMDKPSSPAGEAKAAFYNRVFGRSIDQRMTFRERVLATTFDELRAVAERYFLGVTPSVAVITSANAAQTLKIEGLEVIKI</sequence>
<gene>
    <name evidence="5" type="ORF">ABR85_11165</name>
</gene>
<evidence type="ECO:0000256" key="3">
    <source>
        <dbReference type="RuleBase" id="RU004447"/>
    </source>
</evidence>
<evidence type="ECO:0000313" key="5">
    <source>
        <dbReference type="EMBL" id="KRO84481.1"/>
    </source>
</evidence>
<comment type="similarity">
    <text evidence="2 3">Belongs to the peptidase M16 family.</text>
</comment>